<accession>A0A3S5CPC0</accession>
<keyword evidence="2" id="KW-1133">Transmembrane helix</keyword>
<dbReference type="AlphaFoldDB" id="A0A3S5CPC0"/>
<protein>
    <submittedName>
        <fullName evidence="3">Uncharacterized protein</fullName>
    </submittedName>
</protein>
<feature type="compositionally biased region" description="Acidic residues" evidence="1">
    <location>
        <begin position="491"/>
        <end position="502"/>
    </location>
</feature>
<comment type="caution">
    <text evidence="3">The sequence shown here is derived from an EMBL/GenBank/DDBJ whole genome shotgun (WGS) entry which is preliminary data.</text>
</comment>
<feature type="compositionally biased region" description="Low complexity" evidence="1">
    <location>
        <begin position="616"/>
        <end position="632"/>
    </location>
</feature>
<feature type="compositionally biased region" description="Low complexity" evidence="1">
    <location>
        <begin position="595"/>
        <end position="605"/>
    </location>
</feature>
<evidence type="ECO:0000256" key="2">
    <source>
        <dbReference type="SAM" id="Phobius"/>
    </source>
</evidence>
<feature type="transmembrane region" description="Helical" evidence="2">
    <location>
        <begin position="58"/>
        <end position="86"/>
    </location>
</feature>
<dbReference type="Proteomes" id="UP000784294">
    <property type="component" value="Unassembled WGS sequence"/>
</dbReference>
<feature type="transmembrane region" description="Helical" evidence="2">
    <location>
        <begin position="98"/>
        <end position="117"/>
    </location>
</feature>
<feature type="transmembrane region" description="Helical" evidence="2">
    <location>
        <begin position="334"/>
        <end position="362"/>
    </location>
</feature>
<feature type="compositionally biased region" description="Polar residues" evidence="1">
    <location>
        <begin position="571"/>
        <end position="583"/>
    </location>
</feature>
<keyword evidence="2" id="KW-0812">Transmembrane</keyword>
<name>A0A3S5CPC0_9PLAT</name>
<evidence type="ECO:0000313" key="3">
    <source>
        <dbReference type="EMBL" id="VEL37264.1"/>
    </source>
</evidence>
<sequence>MNYSEVNTTSFAYTFRTQEWLELEPYDTLNRITIFDQAKSSIFEIKCPLTVQQCRSYIFLFGVFASLIPPLVVVGILSNLLLLWLIKRNLNICNTAREAFGLFFCLLSCLQLIVGLLSWFCDDGPKWWGMDLEGEDFFLQLCFITIMSDTLSGTQSILNFFQLLLCSNDDLIDSLTLVYLLACISFILGFLFAIPFGCTCTHSIWFDEFISFLDPEWSKLVIDWVTWHRCLLSMGLLPDILSLLLAILVAVQRYRIFLMLRYTRPRFVGPNISTIALAHIAYDIYQHISFKMLSIVHTLVNAPIRIISTYLFWQLKNHLLGGMSSTGATAQDKFNTYFLIGWMHCAQFFIILASTCLLWIWYFTVPFIEIAVYSRLLELVPRFIRENFSAHQPTASSTFPTLMSPEDFYDQYNLGQEMSRLSGDQALTELSKMLNLAKVRMQSDARQWSDSEQKTAERQQLDEIRSSRSDQIKELREEKEEEEKGEKEEKEISEENLSEEELFTSGSESLISTERAYPQFRREPLLVAFKKRPKEVIARGGRLFCAQRQTMPDKRRLTLRRALSPKRRSPSKSAGRNPPTSSDRSIKGRGRQRGRGQSSGQIRGGSHLHGNPPSPNSSRSSGRVSPSKSPESPRFTIQNKTRIGCKTCGYEEPQTKQKRYPKWPNLQPRSRVHTINSKGMSRNREAGNFSKLFRQCENTPSRVNKTKLSTRELSHPSIDAVAKRKVQPFHLSCSATLMPKRCIFSSKLSSGRESRRSDPQNWEILGLQQGSYSKELNFKAKTVPELDLEWDARNRRETEQILKNLAKFRKNNTWTLGTELEEYYWDTGI</sequence>
<feature type="region of interest" description="Disordered" evidence="1">
    <location>
        <begin position="445"/>
        <end position="510"/>
    </location>
</feature>
<proteinExistence type="predicted"/>
<organism evidence="3 4">
    <name type="scientific">Protopolystoma xenopodis</name>
    <dbReference type="NCBI Taxonomy" id="117903"/>
    <lineage>
        <taxon>Eukaryota</taxon>
        <taxon>Metazoa</taxon>
        <taxon>Spiralia</taxon>
        <taxon>Lophotrochozoa</taxon>
        <taxon>Platyhelminthes</taxon>
        <taxon>Monogenea</taxon>
        <taxon>Polyopisthocotylea</taxon>
        <taxon>Polystomatidea</taxon>
        <taxon>Polystomatidae</taxon>
        <taxon>Protopolystoma</taxon>
    </lineage>
</organism>
<feature type="region of interest" description="Disordered" evidence="1">
    <location>
        <begin position="547"/>
        <end position="642"/>
    </location>
</feature>
<evidence type="ECO:0000256" key="1">
    <source>
        <dbReference type="SAM" id="MobiDB-lite"/>
    </source>
</evidence>
<feature type="transmembrane region" description="Helical" evidence="2">
    <location>
        <begin position="137"/>
        <end position="165"/>
    </location>
</feature>
<evidence type="ECO:0000313" key="4">
    <source>
        <dbReference type="Proteomes" id="UP000784294"/>
    </source>
</evidence>
<feature type="transmembrane region" description="Helical" evidence="2">
    <location>
        <begin position="177"/>
        <end position="206"/>
    </location>
</feature>
<gene>
    <name evidence="3" type="ORF">PXEA_LOCUS30704</name>
</gene>
<keyword evidence="2" id="KW-0472">Membrane</keyword>
<reference evidence="3" key="1">
    <citation type="submission" date="2018-11" db="EMBL/GenBank/DDBJ databases">
        <authorList>
            <consortium name="Pathogen Informatics"/>
        </authorList>
    </citation>
    <scope>NUCLEOTIDE SEQUENCE</scope>
</reference>
<dbReference type="EMBL" id="CAAALY010254453">
    <property type="protein sequence ID" value="VEL37264.1"/>
    <property type="molecule type" value="Genomic_DNA"/>
</dbReference>
<feature type="compositionally biased region" description="Basic residues" evidence="1">
    <location>
        <begin position="557"/>
        <end position="570"/>
    </location>
</feature>
<keyword evidence="4" id="KW-1185">Reference proteome</keyword>
<feature type="compositionally biased region" description="Basic and acidic residues" evidence="1">
    <location>
        <begin position="445"/>
        <end position="490"/>
    </location>
</feature>
<feature type="transmembrane region" description="Helical" evidence="2">
    <location>
        <begin position="226"/>
        <end position="251"/>
    </location>
</feature>